<proteinExistence type="predicted"/>
<dbReference type="Proteomes" id="UP000467700">
    <property type="component" value="Unassembled WGS sequence"/>
</dbReference>
<evidence type="ECO:0000313" key="2">
    <source>
        <dbReference type="EMBL" id="CAA7264479.1"/>
    </source>
</evidence>
<evidence type="ECO:0000256" key="1">
    <source>
        <dbReference type="SAM" id="MobiDB-lite"/>
    </source>
</evidence>
<accession>A0A8S0VRR0</accession>
<feature type="compositionally biased region" description="Polar residues" evidence="1">
    <location>
        <begin position="116"/>
        <end position="127"/>
    </location>
</feature>
<gene>
    <name evidence="2" type="ORF">AAE3_LOCUS6739</name>
</gene>
<feature type="region of interest" description="Disordered" evidence="1">
    <location>
        <begin position="106"/>
        <end position="127"/>
    </location>
</feature>
<dbReference type="AlphaFoldDB" id="A0A8S0VRR0"/>
<dbReference type="EMBL" id="CACVBS010000045">
    <property type="protein sequence ID" value="CAA7264479.1"/>
    <property type="molecule type" value="Genomic_DNA"/>
</dbReference>
<reference evidence="2 3" key="1">
    <citation type="submission" date="2020-01" db="EMBL/GenBank/DDBJ databases">
        <authorList>
            <person name="Gupta K D."/>
        </authorList>
    </citation>
    <scope>NUCLEOTIDE SEQUENCE [LARGE SCALE GENOMIC DNA]</scope>
</reference>
<name>A0A8S0VRR0_CYCAE</name>
<keyword evidence="3" id="KW-1185">Reference proteome</keyword>
<organism evidence="2 3">
    <name type="scientific">Cyclocybe aegerita</name>
    <name type="common">Black poplar mushroom</name>
    <name type="synonym">Agrocybe aegerita</name>
    <dbReference type="NCBI Taxonomy" id="1973307"/>
    <lineage>
        <taxon>Eukaryota</taxon>
        <taxon>Fungi</taxon>
        <taxon>Dikarya</taxon>
        <taxon>Basidiomycota</taxon>
        <taxon>Agaricomycotina</taxon>
        <taxon>Agaricomycetes</taxon>
        <taxon>Agaricomycetidae</taxon>
        <taxon>Agaricales</taxon>
        <taxon>Agaricineae</taxon>
        <taxon>Bolbitiaceae</taxon>
        <taxon>Cyclocybe</taxon>
    </lineage>
</organism>
<comment type="caution">
    <text evidence="2">The sequence shown here is derived from an EMBL/GenBank/DDBJ whole genome shotgun (WGS) entry which is preliminary data.</text>
</comment>
<feature type="compositionally biased region" description="Low complexity" evidence="1">
    <location>
        <begin position="106"/>
        <end position="115"/>
    </location>
</feature>
<sequence>MDLVPPECTNSCAEIATALEVSLVHTCLCSDENGQDLEICMNCFYGVSPTVMIWDAAQGVFNDFGALCETQFNGSLVLTSVIPTPSSSPTSTSAYSSPSITSDSSAASVTSNTANFPTQTGQPTSRNQICRVRLNSELRSLTKRSMYPAAEAKPRLWGWRSLLELIFYR</sequence>
<dbReference type="OrthoDB" id="2564568at2759"/>
<protein>
    <submittedName>
        <fullName evidence="2">Uncharacterized protein</fullName>
    </submittedName>
</protein>
<evidence type="ECO:0000313" key="3">
    <source>
        <dbReference type="Proteomes" id="UP000467700"/>
    </source>
</evidence>